<dbReference type="PANTHER" id="PTHR33516">
    <property type="entry name" value="LEXA REPRESSOR"/>
    <property type="match status" value="1"/>
</dbReference>
<keyword evidence="6" id="KW-0068">Autocatalytic cleavage</keyword>
<dbReference type="GO" id="GO:0004252">
    <property type="term" value="F:serine-type endopeptidase activity"/>
    <property type="evidence" value="ECO:0007669"/>
    <property type="project" value="InterPro"/>
</dbReference>
<dbReference type="GO" id="GO:0006281">
    <property type="term" value="P:DNA repair"/>
    <property type="evidence" value="ECO:0007669"/>
    <property type="project" value="UniProtKB-KW"/>
</dbReference>
<reference evidence="14" key="1">
    <citation type="submission" date="2018-05" db="EMBL/GenBank/DDBJ databases">
        <authorList>
            <person name="Lanie J.A."/>
            <person name="Ng W.-L."/>
            <person name="Kazmierczak K.M."/>
            <person name="Andrzejewski T.M."/>
            <person name="Davidsen T.M."/>
            <person name="Wayne K.J."/>
            <person name="Tettelin H."/>
            <person name="Glass J.I."/>
            <person name="Rusch D."/>
            <person name="Podicherti R."/>
            <person name="Tsui H.-C.T."/>
            <person name="Winkler M.E."/>
        </authorList>
    </citation>
    <scope>NUCLEOTIDE SEQUENCE</scope>
</reference>
<evidence type="ECO:0000256" key="6">
    <source>
        <dbReference type="ARBA" id="ARBA00022813"/>
    </source>
</evidence>
<dbReference type="InterPro" id="IPR006200">
    <property type="entry name" value="LexA"/>
</dbReference>
<name>A0A381VDQ0_9ZZZZ</name>
<keyword evidence="3" id="KW-0235">DNA replication</keyword>
<dbReference type="InterPro" id="IPR050077">
    <property type="entry name" value="LexA_repressor"/>
</dbReference>
<evidence type="ECO:0000256" key="7">
    <source>
        <dbReference type="ARBA" id="ARBA00023015"/>
    </source>
</evidence>
<evidence type="ECO:0000256" key="10">
    <source>
        <dbReference type="ARBA" id="ARBA00023204"/>
    </source>
</evidence>
<protein>
    <recommendedName>
        <fullName evidence="15">LexA repressor</fullName>
    </recommendedName>
</protein>
<evidence type="ECO:0000256" key="2">
    <source>
        <dbReference type="ARBA" id="ARBA00022491"/>
    </source>
</evidence>
<keyword evidence="9" id="KW-0804">Transcription</keyword>
<evidence type="ECO:0000256" key="11">
    <source>
        <dbReference type="ARBA" id="ARBA00023236"/>
    </source>
</evidence>
<dbReference type="InterPro" id="IPR006197">
    <property type="entry name" value="Peptidase_S24_LexA"/>
</dbReference>
<dbReference type="GO" id="GO:0045892">
    <property type="term" value="P:negative regulation of DNA-templated transcription"/>
    <property type="evidence" value="ECO:0007669"/>
    <property type="project" value="InterPro"/>
</dbReference>
<keyword evidence="7" id="KW-0805">Transcription regulation</keyword>
<comment type="similarity">
    <text evidence="1">Belongs to the peptidase S24 family.</text>
</comment>
<dbReference type="GO" id="GO:0006260">
    <property type="term" value="P:DNA replication"/>
    <property type="evidence" value="ECO:0007669"/>
    <property type="project" value="UniProtKB-KW"/>
</dbReference>
<proteinExistence type="inferred from homology"/>
<evidence type="ECO:0000256" key="4">
    <source>
        <dbReference type="ARBA" id="ARBA00022763"/>
    </source>
</evidence>
<feature type="domain" description="LexA repressor DNA-binding" evidence="13">
    <location>
        <begin position="3"/>
        <end position="66"/>
    </location>
</feature>
<dbReference type="InterPro" id="IPR006199">
    <property type="entry name" value="LexA_DNA-bd_dom"/>
</dbReference>
<evidence type="ECO:0000256" key="3">
    <source>
        <dbReference type="ARBA" id="ARBA00022705"/>
    </source>
</evidence>
<accession>A0A381VDQ0</accession>
<evidence type="ECO:0000259" key="12">
    <source>
        <dbReference type="Pfam" id="PF00717"/>
    </source>
</evidence>
<dbReference type="InterPro" id="IPR036390">
    <property type="entry name" value="WH_DNA-bd_sf"/>
</dbReference>
<dbReference type="SUPFAM" id="SSF51306">
    <property type="entry name" value="LexA/Signal peptidase"/>
    <property type="match status" value="1"/>
</dbReference>
<evidence type="ECO:0000259" key="13">
    <source>
        <dbReference type="Pfam" id="PF01726"/>
    </source>
</evidence>
<dbReference type="Pfam" id="PF00717">
    <property type="entry name" value="Peptidase_S24"/>
    <property type="match status" value="1"/>
</dbReference>
<evidence type="ECO:0000313" key="14">
    <source>
        <dbReference type="EMBL" id="SVA38284.1"/>
    </source>
</evidence>
<dbReference type="EMBL" id="UINC01008511">
    <property type="protein sequence ID" value="SVA38284.1"/>
    <property type="molecule type" value="Genomic_DNA"/>
</dbReference>
<keyword evidence="2" id="KW-0678">Repressor</keyword>
<keyword evidence="5" id="KW-0378">Hydrolase</keyword>
<dbReference type="InterPro" id="IPR015927">
    <property type="entry name" value="Peptidase_S24_S26A/B/C"/>
</dbReference>
<dbReference type="PRINTS" id="PR00726">
    <property type="entry name" value="LEXASERPTASE"/>
</dbReference>
<sequence length="217" mass="23790">MKRPLSKRQQAILSYIQTFMTENSYPPTVRDIQIGCSISSTSVVDYNLQILQREGFLQRKREVSRGIELLGEAASATADSLRNLISIPVLGNIAAGEPLPVANTGPWTDADFDKVDLPPFLTKGRDNVFALRVKGESMIDALVGDGDLVLLEPITQPQNGDMVAAWLQDREEATLKHFYLEGDQVRLVPANSQMRPITVAAANVSVKGRVVGVVRTM</sequence>
<keyword evidence="8" id="KW-0238">DNA-binding</keyword>
<keyword evidence="10" id="KW-0234">DNA repair</keyword>
<dbReference type="Pfam" id="PF01726">
    <property type="entry name" value="LexA_DNA_bind"/>
    <property type="match status" value="1"/>
</dbReference>
<dbReference type="PANTHER" id="PTHR33516:SF2">
    <property type="entry name" value="LEXA REPRESSOR-RELATED"/>
    <property type="match status" value="1"/>
</dbReference>
<gene>
    <name evidence="14" type="ORF">METZ01_LOCUS91138</name>
</gene>
<evidence type="ECO:0000256" key="1">
    <source>
        <dbReference type="ARBA" id="ARBA00007484"/>
    </source>
</evidence>
<dbReference type="GO" id="GO:0006508">
    <property type="term" value="P:proteolysis"/>
    <property type="evidence" value="ECO:0007669"/>
    <property type="project" value="InterPro"/>
</dbReference>
<dbReference type="HAMAP" id="MF_00015">
    <property type="entry name" value="LexA"/>
    <property type="match status" value="1"/>
</dbReference>
<feature type="domain" description="Peptidase S24/S26A/S26B/S26C" evidence="12">
    <location>
        <begin position="88"/>
        <end position="211"/>
    </location>
</feature>
<dbReference type="AlphaFoldDB" id="A0A381VDQ0"/>
<evidence type="ECO:0000256" key="8">
    <source>
        <dbReference type="ARBA" id="ARBA00023125"/>
    </source>
</evidence>
<dbReference type="GO" id="GO:0009432">
    <property type="term" value="P:SOS response"/>
    <property type="evidence" value="ECO:0007669"/>
    <property type="project" value="UniProtKB-KW"/>
</dbReference>
<dbReference type="GO" id="GO:0003677">
    <property type="term" value="F:DNA binding"/>
    <property type="evidence" value="ECO:0007669"/>
    <property type="project" value="UniProtKB-KW"/>
</dbReference>
<dbReference type="InterPro" id="IPR039418">
    <property type="entry name" value="LexA-like"/>
</dbReference>
<evidence type="ECO:0000256" key="9">
    <source>
        <dbReference type="ARBA" id="ARBA00023163"/>
    </source>
</evidence>
<dbReference type="SUPFAM" id="SSF46785">
    <property type="entry name" value="Winged helix' DNA-binding domain"/>
    <property type="match status" value="1"/>
</dbReference>
<evidence type="ECO:0000256" key="5">
    <source>
        <dbReference type="ARBA" id="ARBA00022801"/>
    </source>
</evidence>
<dbReference type="NCBIfam" id="TIGR00498">
    <property type="entry name" value="lexA"/>
    <property type="match status" value="1"/>
</dbReference>
<dbReference type="InterPro" id="IPR036388">
    <property type="entry name" value="WH-like_DNA-bd_sf"/>
</dbReference>
<dbReference type="InterPro" id="IPR036286">
    <property type="entry name" value="LexA/Signal_pep-like_sf"/>
</dbReference>
<organism evidence="14">
    <name type="scientific">marine metagenome</name>
    <dbReference type="NCBI Taxonomy" id="408172"/>
    <lineage>
        <taxon>unclassified sequences</taxon>
        <taxon>metagenomes</taxon>
        <taxon>ecological metagenomes</taxon>
    </lineage>
</organism>
<keyword evidence="4" id="KW-0227">DNA damage</keyword>
<dbReference type="CDD" id="cd06529">
    <property type="entry name" value="S24_LexA-like"/>
    <property type="match status" value="1"/>
</dbReference>
<keyword evidence="11" id="KW-0742">SOS response</keyword>
<dbReference type="Gene3D" id="1.10.10.10">
    <property type="entry name" value="Winged helix-like DNA-binding domain superfamily/Winged helix DNA-binding domain"/>
    <property type="match status" value="1"/>
</dbReference>
<evidence type="ECO:0008006" key="15">
    <source>
        <dbReference type="Google" id="ProtNLM"/>
    </source>
</evidence>
<dbReference type="Gene3D" id="2.10.109.10">
    <property type="entry name" value="Umud Fragment, subunit A"/>
    <property type="match status" value="1"/>
</dbReference>